<protein>
    <submittedName>
        <fullName evidence="2">Uncharacterized protein</fullName>
    </submittedName>
</protein>
<sequence length="208" mass="22458">MSDRRRSARSNNYNNVLEQQRLDNALKRRASANRPASAALEHTVLSEALCQPVWHLYEKYASSSPLLERGAGDVSGRSQRRRPTRTTDGGSEAAGGSGGGAPGDAMAEALAPTAAASAAEAAKTWEANGHHCLDLLEPLLGAHVTPPKPLQEALMHFVLNAESHATNLSGRAYALLERMLEAHPPVKRRGDVLVVNENLWEPVSCKWQ</sequence>
<accession>A0AAD3HKR0</accession>
<name>A0AAD3HKR0_9CHLO</name>
<feature type="region of interest" description="Disordered" evidence="1">
    <location>
        <begin position="67"/>
        <end position="105"/>
    </location>
</feature>
<organism evidence="2 3">
    <name type="scientific">Astrephomene gubernaculifera</name>
    <dbReference type="NCBI Taxonomy" id="47775"/>
    <lineage>
        <taxon>Eukaryota</taxon>
        <taxon>Viridiplantae</taxon>
        <taxon>Chlorophyta</taxon>
        <taxon>core chlorophytes</taxon>
        <taxon>Chlorophyceae</taxon>
        <taxon>CS clade</taxon>
        <taxon>Chlamydomonadales</taxon>
        <taxon>Astrephomenaceae</taxon>
        <taxon>Astrephomene</taxon>
    </lineage>
</organism>
<evidence type="ECO:0000313" key="2">
    <source>
        <dbReference type="EMBL" id="GFR44196.1"/>
    </source>
</evidence>
<evidence type="ECO:0000256" key="1">
    <source>
        <dbReference type="SAM" id="MobiDB-lite"/>
    </source>
</evidence>
<comment type="caution">
    <text evidence="2">The sequence shown here is derived from an EMBL/GenBank/DDBJ whole genome shotgun (WGS) entry which is preliminary data.</text>
</comment>
<keyword evidence="3" id="KW-1185">Reference proteome</keyword>
<dbReference type="Proteomes" id="UP001054857">
    <property type="component" value="Unassembled WGS sequence"/>
</dbReference>
<reference evidence="2 3" key="1">
    <citation type="journal article" date="2021" name="Sci. Rep.">
        <title>Genome sequencing of the multicellular alga Astrephomene provides insights into convergent evolution of germ-soma differentiation.</title>
        <authorList>
            <person name="Yamashita S."/>
            <person name="Yamamoto K."/>
            <person name="Matsuzaki R."/>
            <person name="Suzuki S."/>
            <person name="Yamaguchi H."/>
            <person name="Hirooka S."/>
            <person name="Minakuchi Y."/>
            <person name="Miyagishima S."/>
            <person name="Kawachi M."/>
            <person name="Toyoda A."/>
            <person name="Nozaki H."/>
        </authorList>
    </citation>
    <scope>NUCLEOTIDE SEQUENCE [LARGE SCALE GENOMIC DNA]</scope>
    <source>
        <strain evidence="2 3">NIES-4017</strain>
    </source>
</reference>
<dbReference type="EMBL" id="BMAR01000007">
    <property type="protein sequence ID" value="GFR44196.1"/>
    <property type="molecule type" value="Genomic_DNA"/>
</dbReference>
<dbReference type="AlphaFoldDB" id="A0AAD3HKR0"/>
<proteinExistence type="predicted"/>
<evidence type="ECO:0000313" key="3">
    <source>
        <dbReference type="Proteomes" id="UP001054857"/>
    </source>
</evidence>
<feature type="non-terminal residue" evidence="2">
    <location>
        <position position="1"/>
    </location>
</feature>
<gene>
    <name evidence="2" type="ORF">Agub_g5379</name>
</gene>
<feature type="compositionally biased region" description="Gly residues" evidence="1">
    <location>
        <begin position="92"/>
        <end position="102"/>
    </location>
</feature>